<sequence>MCSPMHPCLLLMAIELLRSLDGVPCVHGDAIDLEICHCEARFLLMCPPDNRIGHLPVPWTVPRWWLCCLVHWRGFAILCAVDLFMRSNEQVMKRTSRLI</sequence>
<evidence type="ECO:0000313" key="2">
    <source>
        <dbReference type="EMBL" id="KAF0911819.1"/>
    </source>
</evidence>
<dbReference type="EMBL" id="SPHZ02000006">
    <property type="protein sequence ID" value="KAF0911819.1"/>
    <property type="molecule type" value="Genomic_DNA"/>
</dbReference>
<reference evidence="2 3" key="1">
    <citation type="submission" date="2019-11" db="EMBL/GenBank/DDBJ databases">
        <title>Whole genome sequence of Oryza granulata.</title>
        <authorList>
            <person name="Li W."/>
        </authorList>
    </citation>
    <scope>NUCLEOTIDE SEQUENCE [LARGE SCALE GENOMIC DNA]</scope>
    <source>
        <strain evidence="3">cv. Menghai</strain>
        <tissue evidence="2">Leaf</tissue>
    </source>
</reference>
<keyword evidence="1" id="KW-0732">Signal</keyword>
<feature type="chain" id="PRO_5036384629" description="Secreted protein" evidence="1">
    <location>
        <begin position="23"/>
        <end position="99"/>
    </location>
</feature>
<accession>A0A6G1DHB0</accession>
<comment type="caution">
    <text evidence="2">The sequence shown here is derived from an EMBL/GenBank/DDBJ whole genome shotgun (WGS) entry which is preliminary data.</text>
</comment>
<feature type="signal peptide" evidence="1">
    <location>
        <begin position="1"/>
        <end position="22"/>
    </location>
</feature>
<protein>
    <recommendedName>
        <fullName evidence="4">Secreted protein</fullName>
    </recommendedName>
</protein>
<proteinExistence type="predicted"/>
<dbReference type="Proteomes" id="UP000479710">
    <property type="component" value="Unassembled WGS sequence"/>
</dbReference>
<dbReference type="AlphaFoldDB" id="A0A6G1DHB0"/>
<evidence type="ECO:0000256" key="1">
    <source>
        <dbReference type="SAM" id="SignalP"/>
    </source>
</evidence>
<evidence type="ECO:0008006" key="4">
    <source>
        <dbReference type="Google" id="ProtNLM"/>
    </source>
</evidence>
<evidence type="ECO:0000313" key="3">
    <source>
        <dbReference type="Proteomes" id="UP000479710"/>
    </source>
</evidence>
<dbReference type="EMBL" id="SPHZ02000006">
    <property type="protein sequence ID" value="KAF0911818.1"/>
    <property type="molecule type" value="Genomic_DNA"/>
</dbReference>
<organism evidence="2 3">
    <name type="scientific">Oryza meyeriana var. granulata</name>
    <dbReference type="NCBI Taxonomy" id="110450"/>
    <lineage>
        <taxon>Eukaryota</taxon>
        <taxon>Viridiplantae</taxon>
        <taxon>Streptophyta</taxon>
        <taxon>Embryophyta</taxon>
        <taxon>Tracheophyta</taxon>
        <taxon>Spermatophyta</taxon>
        <taxon>Magnoliopsida</taxon>
        <taxon>Liliopsida</taxon>
        <taxon>Poales</taxon>
        <taxon>Poaceae</taxon>
        <taxon>BOP clade</taxon>
        <taxon>Oryzoideae</taxon>
        <taxon>Oryzeae</taxon>
        <taxon>Oryzinae</taxon>
        <taxon>Oryza</taxon>
        <taxon>Oryza meyeriana</taxon>
    </lineage>
</organism>
<gene>
    <name evidence="2" type="ORF">E2562_012307</name>
</gene>
<keyword evidence="3" id="KW-1185">Reference proteome</keyword>
<name>A0A6G1DHB0_9ORYZ</name>